<evidence type="ECO:0000313" key="2">
    <source>
        <dbReference type="Proteomes" id="UP000768646"/>
    </source>
</evidence>
<proteinExistence type="predicted"/>
<reference evidence="1 2" key="1">
    <citation type="journal article" date="2021" name="Commun. Biol.">
        <title>Genomic insights into the host specific adaptation of the Pneumocystis genus.</title>
        <authorList>
            <person name="Cisse O.H."/>
            <person name="Ma L."/>
            <person name="Dekker J.P."/>
            <person name="Khil P.P."/>
            <person name="Youn J.-H."/>
            <person name="Brenchley J.M."/>
            <person name="Blair R."/>
            <person name="Pahar B."/>
            <person name="Chabe M."/>
            <person name="Van Rompay K.K.A."/>
            <person name="Keesler R."/>
            <person name="Sukura A."/>
            <person name="Hirsch V."/>
            <person name="Kutty G."/>
            <person name="Liu Y."/>
            <person name="Peng L."/>
            <person name="Chen J."/>
            <person name="Song J."/>
            <person name="Weissenbacher-Lang C."/>
            <person name="Xu J."/>
            <person name="Upham N.S."/>
            <person name="Stajich J.E."/>
            <person name="Cuomo C.A."/>
            <person name="Cushion M.T."/>
            <person name="Kovacs J.A."/>
        </authorList>
    </citation>
    <scope>NUCLEOTIDE SEQUENCE [LARGE SCALE GENOMIC DNA]</scope>
    <source>
        <strain evidence="1 2">RABM</strain>
    </source>
</reference>
<dbReference type="EMBL" id="JABTEG010000002">
    <property type="protein sequence ID" value="KAG4305723.1"/>
    <property type="molecule type" value="Genomic_DNA"/>
</dbReference>
<evidence type="ECO:0000313" key="1">
    <source>
        <dbReference type="EMBL" id="KAG4305723.1"/>
    </source>
</evidence>
<gene>
    <name evidence="1" type="ORF">PORY_000633</name>
</gene>
<name>A0ACB7CFK2_9ASCO</name>
<accession>A0ACB7CFK2</accession>
<sequence>MAQVLENTESYENVIHEDDVPLLGYKKHTTELNIFLRRFRFRKNVSFSVKKLVISCTMILVTIFSLFLISPYFAEKYILNAFDVTINRVDLKNVTEDGIKMQVNGFVVVDSSKINFTIARSLWRLSTGILKKMIIYPSDINLMFPYYTKEKVAVVALPRFEMYIQDYHRTNFDELISINIYNIAFLASVFKTYFEGGLQNVSVSGKGIFYLKSFFLPIFRVYIDKTLIIRERSGIDGLEARVQLSVRVNVSISAVFPYLMWYASVPSCNQIKYIKVAEIKNYFYYDESENRLKIIFLFHILPFSDELLEVCHNTGVSLLNKLLSEYLSGKSSKIYIEGHIFELYSESSNPLWLSQLLERIKVSISLPGLQKNDFLRSVRINRISLEYEREKSLKTYISFPGFVYDVIAKIEFPSFFDFYINITCIRSNLSFFDNGTVFSSLVQDDCVPSSSTKLSSMLLVETKVNYKYFRIFNLTKFDEILKKSIFQKSRSFVVYAKGNVLVRKHNDSSFPLSKDTFSVLNRIWSGNSSQKSLKRKVSEYEETQCTSLISSFNSDHKKPRITCHERSFPVIRLLEHLDSSSLLDIIQSLVDRHPTLLSEVIGLSSRPNLSSVISILNNMEEQVRRSFPYGSDSMGEYAYNRIRPVLQTLMDALLEYTCIFLPPYESNKGLTLTFLDHITTMIHRFPEWNNPEHNYAKEKLYDEISNAWASVILSIGKDGWCGINGYEWIRKLIKHNEIAKGRLKSAMDVVQNELKMFLPEKGRSDVCFSGNNRVGFDFASCYQI</sequence>
<protein>
    <submittedName>
        <fullName evidence="1">Uncharacterized protein</fullName>
    </submittedName>
</protein>
<organism evidence="1 2">
    <name type="scientific">Pneumocystis oryctolagi</name>
    <dbReference type="NCBI Taxonomy" id="42067"/>
    <lineage>
        <taxon>Eukaryota</taxon>
        <taxon>Fungi</taxon>
        <taxon>Dikarya</taxon>
        <taxon>Ascomycota</taxon>
        <taxon>Taphrinomycotina</taxon>
        <taxon>Pneumocystomycetes</taxon>
        <taxon>Pneumocystaceae</taxon>
        <taxon>Pneumocystis</taxon>
    </lineage>
</organism>
<comment type="caution">
    <text evidence="1">The sequence shown here is derived from an EMBL/GenBank/DDBJ whole genome shotgun (WGS) entry which is preliminary data.</text>
</comment>
<keyword evidence="2" id="KW-1185">Reference proteome</keyword>
<dbReference type="Proteomes" id="UP000768646">
    <property type="component" value="Unassembled WGS sequence"/>
</dbReference>